<dbReference type="AlphaFoldDB" id="A0A918UDQ4"/>
<keyword evidence="2" id="KW-1185">Reference proteome</keyword>
<accession>A0A918UDQ4</accession>
<protein>
    <submittedName>
        <fullName evidence="1">Uncharacterized protein</fullName>
    </submittedName>
</protein>
<dbReference type="Proteomes" id="UP000648075">
    <property type="component" value="Unassembled WGS sequence"/>
</dbReference>
<proteinExistence type="predicted"/>
<reference evidence="1" key="2">
    <citation type="submission" date="2020-09" db="EMBL/GenBank/DDBJ databases">
        <authorList>
            <person name="Sun Q."/>
            <person name="Kim S."/>
        </authorList>
    </citation>
    <scope>NUCLEOTIDE SEQUENCE</scope>
    <source>
        <strain evidence="1">KCTC 32255</strain>
    </source>
</reference>
<evidence type="ECO:0000313" key="1">
    <source>
        <dbReference type="EMBL" id="GGY93167.1"/>
    </source>
</evidence>
<sequence>MTPDIDLRLSTMIRALDQVIMPALDPNNSLAREQAGLLAGHLRLLAAQWNRTENYARTCLDDLVQSLEGFEPAGGPHTAKAFDAVARTIAARSPNGIEQQYKQLSAVADALVRAVDIDGDAALRQQLHRALLAFSRRQALRDRSWFALSGFDLKPDELIPIEKLAPERPL</sequence>
<gene>
    <name evidence="1" type="ORF">GCM10011614_05130</name>
</gene>
<reference evidence="1" key="1">
    <citation type="journal article" date="2014" name="Int. J. Syst. Evol. Microbiol.">
        <title>Complete genome sequence of Corynebacterium casei LMG S-19264T (=DSM 44701T), isolated from a smear-ripened cheese.</title>
        <authorList>
            <consortium name="US DOE Joint Genome Institute (JGI-PGF)"/>
            <person name="Walter F."/>
            <person name="Albersmeier A."/>
            <person name="Kalinowski J."/>
            <person name="Ruckert C."/>
        </authorList>
    </citation>
    <scope>NUCLEOTIDE SEQUENCE</scope>
    <source>
        <strain evidence="1">KCTC 32255</strain>
    </source>
</reference>
<dbReference type="EMBL" id="BMZA01000001">
    <property type="protein sequence ID" value="GGY93167.1"/>
    <property type="molecule type" value="Genomic_DNA"/>
</dbReference>
<comment type="caution">
    <text evidence="1">The sequence shown here is derived from an EMBL/GenBank/DDBJ whole genome shotgun (WGS) entry which is preliminary data.</text>
</comment>
<name>A0A918UDQ4_9SPHN</name>
<organism evidence="1 2">
    <name type="scientific">Novosphingobium colocasiae</name>
    <dbReference type="NCBI Taxonomy" id="1256513"/>
    <lineage>
        <taxon>Bacteria</taxon>
        <taxon>Pseudomonadati</taxon>
        <taxon>Pseudomonadota</taxon>
        <taxon>Alphaproteobacteria</taxon>
        <taxon>Sphingomonadales</taxon>
        <taxon>Sphingomonadaceae</taxon>
        <taxon>Novosphingobium</taxon>
    </lineage>
</organism>
<dbReference type="RefSeq" id="WP_189619500.1">
    <property type="nucleotide sequence ID" value="NZ_BMZA01000001.1"/>
</dbReference>
<evidence type="ECO:0000313" key="2">
    <source>
        <dbReference type="Proteomes" id="UP000648075"/>
    </source>
</evidence>